<reference evidence="1 2" key="1">
    <citation type="submission" date="2019-05" db="EMBL/GenBank/DDBJ databases">
        <title>Tamlana fucoidanivorans sp. nov., isolated from the surface of algae collected from Fujian province in China.</title>
        <authorList>
            <person name="Li J."/>
        </authorList>
    </citation>
    <scope>NUCLEOTIDE SEQUENCE [LARGE SCALE GENOMIC DNA]</scope>
    <source>
        <strain evidence="1 2">CW2-9</strain>
    </source>
</reference>
<comment type="caution">
    <text evidence="1">The sequence shown here is derived from an EMBL/GenBank/DDBJ whole genome shotgun (WGS) entry which is preliminary data.</text>
</comment>
<dbReference type="EMBL" id="VDCS01000005">
    <property type="protein sequence ID" value="TNJ45273.1"/>
    <property type="molecule type" value="Genomic_DNA"/>
</dbReference>
<organism evidence="1 2">
    <name type="scientific">Allotamlana fucoidanivorans</name>
    <dbReference type="NCBI Taxonomy" id="2583814"/>
    <lineage>
        <taxon>Bacteria</taxon>
        <taxon>Pseudomonadati</taxon>
        <taxon>Bacteroidota</taxon>
        <taxon>Flavobacteriia</taxon>
        <taxon>Flavobacteriales</taxon>
        <taxon>Flavobacteriaceae</taxon>
        <taxon>Allotamlana</taxon>
    </lineage>
</organism>
<dbReference type="OrthoDB" id="1490469at2"/>
<gene>
    <name evidence="1" type="ORF">FGF67_06065</name>
</gene>
<dbReference type="PROSITE" id="PS51257">
    <property type="entry name" value="PROKAR_LIPOPROTEIN"/>
    <property type="match status" value="1"/>
</dbReference>
<evidence type="ECO:0000313" key="2">
    <source>
        <dbReference type="Proteomes" id="UP000308713"/>
    </source>
</evidence>
<dbReference type="Gene3D" id="2.160.20.10">
    <property type="entry name" value="Single-stranded right-handed beta-helix, Pectin lyase-like"/>
    <property type="match status" value="1"/>
</dbReference>
<evidence type="ECO:0000313" key="1">
    <source>
        <dbReference type="EMBL" id="TNJ45273.1"/>
    </source>
</evidence>
<sequence length="437" mass="47269">MKKNIYILTISILVLISCNKEDIMFEHEQNLSNADLSYNALSDAIIVAPSNDMSGVEDANNIEAALELAKASGSTVYLSDGLMNTKDHYYLSRSVRTEGFNGAFLGEGKNKTLIHVGRKSDTEGFTGVHSTGWGGFVPNVFQFDKPTGDVTIKNLAILIKDDAPRGTGSGPSFIGVALELIGGSFNAHINNIRIEGKASQASGNLIGYNLNWGIHVMPWGDFNPGQPGPPPRTQGSSLTIKNIDFENLAWNAISFMDFGDASKVLIDQISAKKVGTGVAGGRANDSDIMISNVEINCHDATNPQGRGLARGMVFWEMASAPTITDCMIKNSNWWWQILIVASQNATITNTSFVDCQPGNAAIVINNSTHCNIIQNDYRDNGLPGWTENSNGPGAVFMNPGSSNNYVHEMKFPARLTVCDMVRNLGSNNTIHNWEACD</sequence>
<dbReference type="AlphaFoldDB" id="A0A5C4SMG7"/>
<dbReference type="InterPro" id="IPR011050">
    <property type="entry name" value="Pectin_lyase_fold/virulence"/>
</dbReference>
<proteinExistence type="predicted"/>
<accession>A0A5C4SMG7</accession>
<name>A0A5C4SMG7_9FLAO</name>
<dbReference type="RefSeq" id="WP_139695754.1">
    <property type="nucleotide sequence ID" value="NZ_CP074074.1"/>
</dbReference>
<evidence type="ECO:0008006" key="3">
    <source>
        <dbReference type="Google" id="ProtNLM"/>
    </source>
</evidence>
<keyword evidence="2" id="KW-1185">Reference proteome</keyword>
<dbReference type="SUPFAM" id="SSF51126">
    <property type="entry name" value="Pectin lyase-like"/>
    <property type="match status" value="2"/>
</dbReference>
<protein>
    <recommendedName>
        <fullName evidence="3">Right-handed parallel beta-helix repeat-containing protein</fullName>
    </recommendedName>
</protein>
<dbReference type="InterPro" id="IPR012334">
    <property type="entry name" value="Pectin_lyas_fold"/>
</dbReference>
<dbReference type="Proteomes" id="UP000308713">
    <property type="component" value="Unassembled WGS sequence"/>
</dbReference>